<dbReference type="GO" id="GO:0009249">
    <property type="term" value="P:protein lipoylation"/>
    <property type="evidence" value="ECO:0007669"/>
    <property type="project" value="UniProtKB-UniRule"/>
</dbReference>
<feature type="site" description="Lowers pKa of active site Cys" evidence="3">
    <location>
        <position position="160"/>
    </location>
</feature>
<dbReference type="EMBL" id="RCVZ01000014">
    <property type="protein sequence ID" value="RLQ93457.1"/>
    <property type="molecule type" value="Genomic_DNA"/>
</dbReference>
<accession>A0A3L7JRI6</accession>
<dbReference type="SUPFAM" id="SSF55681">
    <property type="entry name" value="Class II aaRS and biotin synthetases"/>
    <property type="match status" value="1"/>
</dbReference>
<dbReference type="CDD" id="cd16443">
    <property type="entry name" value="LplA"/>
    <property type="match status" value="1"/>
</dbReference>
<comment type="similarity">
    <text evidence="3">Belongs to the octanoyltransferase LipL family.</text>
</comment>
<dbReference type="AlphaFoldDB" id="A0A3L7JRI6"/>
<dbReference type="OrthoDB" id="2080934at2"/>
<comment type="miscellaneous">
    <text evidence="3">The reaction proceeds via a thioester-linked acyl-enzyme intermediate.</text>
</comment>
<evidence type="ECO:0000259" key="4">
    <source>
        <dbReference type="PROSITE" id="PS51733"/>
    </source>
</evidence>
<evidence type="ECO:0000256" key="2">
    <source>
        <dbReference type="ARBA" id="ARBA00023315"/>
    </source>
</evidence>
<dbReference type="Gene3D" id="3.30.930.10">
    <property type="entry name" value="Bira Bifunctional Protein, Domain 2"/>
    <property type="match status" value="1"/>
</dbReference>
<keyword evidence="1 3" id="KW-0808">Transferase</keyword>
<comment type="catalytic activity">
    <reaction evidence="3">
        <text>N(6)-octanoyl-L-lysyl-[glycine-cleavage complex H protein] + L-lysyl-[lipoyl-carrier protein] = N(6)-octanoyl-L-lysyl-[lipoyl-carrier protein] + L-lysyl-[glycine-cleavage complex H protein]</text>
        <dbReference type="Rhea" id="RHEA:20213"/>
        <dbReference type="Rhea" id="RHEA-COMP:10500"/>
        <dbReference type="Rhea" id="RHEA-COMP:10501"/>
        <dbReference type="Rhea" id="RHEA-COMP:10503"/>
        <dbReference type="Rhea" id="RHEA-COMP:10504"/>
        <dbReference type="ChEBI" id="CHEBI:29969"/>
        <dbReference type="ChEBI" id="CHEBI:78809"/>
        <dbReference type="EC" id="2.3.1.204"/>
    </reaction>
</comment>
<dbReference type="PANTHER" id="PTHR43679:SF2">
    <property type="entry name" value="OCTANOYL-[GCVH]:PROTEIN N-OCTANOYLTRANSFERASE"/>
    <property type="match status" value="1"/>
</dbReference>
<gene>
    <name evidence="3" type="primary">lipL</name>
    <name evidence="5" type="ORF">D9X91_17300</name>
</gene>
<dbReference type="RefSeq" id="WP_121681908.1">
    <property type="nucleotide sequence ID" value="NZ_RCVZ01000014.1"/>
</dbReference>
<dbReference type="PROSITE" id="PS51733">
    <property type="entry name" value="BPL_LPL_CATALYTIC"/>
    <property type="match status" value="1"/>
</dbReference>
<comment type="caution">
    <text evidence="5">The sequence shown here is derived from an EMBL/GenBank/DDBJ whole genome shotgun (WGS) entry which is preliminary data.</text>
</comment>
<evidence type="ECO:0000256" key="1">
    <source>
        <dbReference type="ARBA" id="ARBA00022679"/>
    </source>
</evidence>
<dbReference type="PANTHER" id="PTHR43679">
    <property type="entry name" value="OCTANOYLTRANSFERASE LIPM-RELATED"/>
    <property type="match status" value="1"/>
</dbReference>
<comment type="pathway">
    <text evidence="3">Protein modification; protein lipoylation via endogenous pathway; protein N(6)-(lipoyl)lysine from octanoyl-[acyl-carrier-protein].</text>
</comment>
<keyword evidence="2 3" id="KW-0012">Acyltransferase</keyword>
<dbReference type="HAMAP" id="MF_02119">
    <property type="entry name" value="LipL"/>
    <property type="match status" value="1"/>
</dbReference>
<reference evidence="5 6" key="1">
    <citation type="submission" date="2018-10" db="EMBL/GenBank/DDBJ databases">
        <title>Falsibacillus sp. genome draft.</title>
        <authorList>
            <person name="Shi S."/>
        </authorList>
    </citation>
    <scope>NUCLEOTIDE SEQUENCE [LARGE SCALE GENOMIC DNA]</scope>
    <source>
        <strain evidence="5 6">GY 10110</strain>
    </source>
</reference>
<comment type="function">
    <text evidence="3">Catalyzes the amidotransfer (transamidation) of the octanoyl moiety from octanoyl-GcvH to the lipoyl domain of the E2 subunit of lipoate-dependent enzymes.</text>
</comment>
<dbReference type="InterPro" id="IPR050664">
    <property type="entry name" value="Octanoyltrans_LipM/LipL"/>
</dbReference>
<evidence type="ECO:0000313" key="6">
    <source>
        <dbReference type="Proteomes" id="UP000276770"/>
    </source>
</evidence>
<dbReference type="InterPro" id="IPR024897">
    <property type="entry name" value="LipL"/>
</dbReference>
<dbReference type="Proteomes" id="UP000276770">
    <property type="component" value="Unassembled WGS sequence"/>
</dbReference>
<dbReference type="EC" id="2.3.1.204" evidence="3"/>
<dbReference type="Pfam" id="PF21948">
    <property type="entry name" value="LplA-B_cat"/>
    <property type="match status" value="1"/>
</dbReference>
<dbReference type="GO" id="GO:0016874">
    <property type="term" value="F:ligase activity"/>
    <property type="evidence" value="ECO:0007669"/>
    <property type="project" value="UniProtKB-KW"/>
</dbReference>
<keyword evidence="5" id="KW-0436">Ligase</keyword>
<proteinExistence type="inferred from homology"/>
<evidence type="ECO:0000256" key="3">
    <source>
        <dbReference type="HAMAP-Rule" id="MF_02119"/>
    </source>
</evidence>
<dbReference type="GO" id="GO:0009107">
    <property type="term" value="P:lipoate biosynthetic process"/>
    <property type="evidence" value="ECO:0007669"/>
    <property type="project" value="UniProtKB-UniRule"/>
</dbReference>
<evidence type="ECO:0000313" key="5">
    <source>
        <dbReference type="EMBL" id="RLQ93457.1"/>
    </source>
</evidence>
<sequence length="285" mass="31742">MNAISLLKQKEWRIIDQSSLGPLFGALQSFAMDDTLCTSVGGANSPSVARSWVHHRTVVLGIQDTRLPFLQEGLDHLKSRGFRYIVRNSGGLAVVLDAGVLNISLIFKDSDKGIDINRGYDAMWELIQHMFADFPQTIEAKEIVGSYCPGSYDLSINGKKFAGISQRRLRNGVAVQIYLCVNGSGQERAKVIKDFYDLAKKGEQTKFEYPLVEPEVMASLSELYGVELSVPDVMLRFLNTLKGLSDNIYASQLAGKELDWYEGYYQRVIARNEKVLDDESAGSVI</sequence>
<feature type="domain" description="BPL/LPL catalytic" evidence="4">
    <location>
        <begin position="43"/>
        <end position="228"/>
    </location>
</feature>
<dbReference type="GO" id="GO:0033819">
    <property type="term" value="F:lipoyl(octanoyl) transferase activity"/>
    <property type="evidence" value="ECO:0007669"/>
    <property type="project" value="InterPro"/>
</dbReference>
<organism evidence="5 6">
    <name type="scientific">Falsibacillus albus</name>
    <dbReference type="NCBI Taxonomy" id="2478915"/>
    <lineage>
        <taxon>Bacteria</taxon>
        <taxon>Bacillati</taxon>
        <taxon>Bacillota</taxon>
        <taxon>Bacilli</taxon>
        <taxon>Bacillales</taxon>
        <taxon>Bacillaceae</taxon>
        <taxon>Falsibacillus</taxon>
    </lineage>
</organism>
<protein>
    <recommendedName>
        <fullName evidence="3">Octanoyl-[GcvH]:protein N-octanoyltransferase</fullName>
        <ecNumber evidence="3">2.3.1.204</ecNumber>
    </recommendedName>
    <alternativeName>
        <fullName evidence="3">Octanoyl-[GcvH]:E2 amidotransferase</fullName>
    </alternativeName>
</protein>
<name>A0A3L7JRI6_9BACI</name>
<feature type="active site" description="Acyl-thioester intermediate" evidence="3">
    <location>
        <position position="148"/>
    </location>
</feature>
<dbReference type="InterPro" id="IPR004143">
    <property type="entry name" value="BPL_LPL_catalytic"/>
</dbReference>
<dbReference type="InterPro" id="IPR045864">
    <property type="entry name" value="aa-tRNA-synth_II/BPL/LPL"/>
</dbReference>
<keyword evidence="6" id="KW-1185">Reference proteome</keyword>